<feature type="compositionally biased region" description="Basic residues" evidence="1">
    <location>
        <begin position="52"/>
        <end position="61"/>
    </location>
</feature>
<proteinExistence type="predicted"/>
<feature type="non-terminal residue" evidence="2">
    <location>
        <position position="1"/>
    </location>
</feature>
<dbReference type="Proteomes" id="UP001266305">
    <property type="component" value="Unassembled WGS sequence"/>
</dbReference>
<accession>A0ABQ9VBD7</accession>
<protein>
    <submittedName>
        <fullName evidence="2">Uncharacterized protein</fullName>
    </submittedName>
</protein>
<comment type="caution">
    <text evidence="2">The sequence shown here is derived from an EMBL/GenBank/DDBJ whole genome shotgun (WGS) entry which is preliminary data.</text>
</comment>
<dbReference type="EMBL" id="JASSZA010000007">
    <property type="protein sequence ID" value="KAK2105953.1"/>
    <property type="molecule type" value="Genomic_DNA"/>
</dbReference>
<evidence type="ECO:0000313" key="2">
    <source>
        <dbReference type="EMBL" id="KAK2105953.1"/>
    </source>
</evidence>
<keyword evidence="3" id="KW-1185">Reference proteome</keyword>
<gene>
    <name evidence="2" type="ORF">P7K49_015467</name>
</gene>
<name>A0ABQ9VBD7_SAGOE</name>
<reference evidence="2 3" key="1">
    <citation type="submission" date="2023-05" db="EMBL/GenBank/DDBJ databases">
        <title>B98-5 Cell Line De Novo Hybrid Assembly: An Optical Mapping Approach.</title>
        <authorList>
            <person name="Kananen K."/>
            <person name="Auerbach J.A."/>
            <person name="Kautto E."/>
            <person name="Blachly J.S."/>
        </authorList>
    </citation>
    <scope>NUCLEOTIDE SEQUENCE [LARGE SCALE GENOMIC DNA]</scope>
    <source>
        <strain evidence="2">B95-8</strain>
        <tissue evidence="2">Cell line</tissue>
    </source>
</reference>
<feature type="region of interest" description="Disordered" evidence="1">
    <location>
        <begin position="35"/>
        <end position="82"/>
    </location>
</feature>
<evidence type="ECO:0000256" key="1">
    <source>
        <dbReference type="SAM" id="MobiDB-lite"/>
    </source>
</evidence>
<evidence type="ECO:0000313" key="3">
    <source>
        <dbReference type="Proteomes" id="UP001266305"/>
    </source>
</evidence>
<organism evidence="2 3">
    <name type="scientific">Saguinus oedipus</name>
    <name type="common">Cotton-top tamarin</name>
    <name type="synonym">Oedipomidas oedipus</name>
    <dbReference type="NCBI Taxonomy" id="9490"/>
    <lineage>
        <taxon>Eukaryota</taxon>
        <taxon>Metazoa</taxon>
        <taxon>Chordata</taxon>
        <taxon>Craniata</taxon>
        <taxon>Vertebrata</taxon>
        <taxon>Euteleostomi</taxon>
        <taxon>Mammalia</taxon>
        <taxon>Eutheria</taxon>
        <taxon>Euarchontoglires</taxon>
        <taxon>Primates</taxon>
        <taxon>Haplorrhini</taxon>
        <taxon>Platyrrhini</taxon>
        <taxon>Cebidae</taxon>
        <taxon>Callitrichinae</taxon>
        <taxon>Saguinus</taxon>
    </lineage>
</organism>
<sequence length="82" mass="8364">ACPRLLAPPPPPGLWPAGAQAFAFSRRLVSAVEPGEKAPGCEGARAEGSRTPRTHGARRRLGSAGSRTAALGRGTRLAHQGG</sequence>